<evidence type="ECO:0000313" key="2">
    <source>
        <dbReference type="EMBL" id="MBW0585902.1"/>
    </source>
</evidence>
<name>A0A9Q3KUB7_9BASI</name>
<proteinExistence type="predicted"/>
<organism evidence="2 3">
    <name type="scientific">Austropuccinia psidii MF-1</name>
    <dbReference type="NCBI Taxonomy" id="1389203"/>
    <lineage>
        <taxon>Eukaryota</taxon>
        <taxon>Fungi</taxon>
        <taxon>Dikarya</taxon>
        <taxon>Basidiomycota</taxon>
        <taxon>Pucciniomycotina</taxon>
        <taxon>Pucciniomycetes</taxon>
        <taxon>Pucciniales</taxon>
        <taxon>Sphaerophragmiaceae</taxon>
        <taxon>Austropuccinia</taxon>
    </lineage>
</organism>
<dbReference type="EMBL" id="AVOT02122287">
    <property type="protein sequence ID" value="MBW0585902.1"/>
    <property type="molecule type" value="Genomic_DNA"/>
</dbReference>
<evidence type="ECO:0000313" key="3">
    <source>
        <dbReference type="Proteomes" id="UP000765509"/>
    </source>
</evidence>
<feature type="domain" description="Tf2-1-like SH3-like" evidence="1">
    <location>
        <begin position="36"/>
        <end position="97"/>
    </location>
</feature>
<protein>
    <recommendedName>
        <fullName evidence="1">Tf2-1-like SH3-like domain-containing protein</fullName>
    </recommendedName>
</protein>
<reference evidence="2" key="1">
    <citation type="submission" date="2021-03" db="EMBL/GenBank/DDBJ databases">
        <title>Draft genome sequence of rust myrtle Austropuccinia psidii MF-1, a brazilian biotype.</title>
        <authorList>
            <person name="Quecine M.C."/>
            <person name="Pachon D.M.R."/>
            <person name="Bonatelli M.L."/>
            <person name="Correr F.H."/>
            <person name="Franceschini L.M."/>
            <person name="Leite T.F."/>
            <person name="Margarido G.R.A."/>
            <person name="Almeida C.A."/>
            <person name="Ferrarezi J.A."/>
            <person name="Labate C.A."/>
        </authorList>
    </citation>
    <scope>NUCLEOTIDE SEQUENCE</scope>
    <source>
        <strain evidence="2">MF-1</strain>
    </source>
</reference>
<comment type="caution">
    <text evidence="2">The sequence shown here is derived from an EMBL/GenBank/DDBJ whole genome shotgun (WGS) entry which is preliminary data.</text>
</comment>
<sequence>MLEKARKQEIRFMEDSFAYFKDKCDKSHATLDFKVGDLVLVSTTNFNYIKRCKNLKESFAEPFVIKARHGENAIEVEFSEEPSNKHPTFPGSLVKPYKYSDAEKFPLRNKAPQNIPPI</sequence>
<keyword evidence="3" id="KW-1185">Reference proteome</keyword>
<dbReference type="Pfam" id="PF24626">
    <property type="entry name" value="SH3_Tf2-1"/>
    <property type="match status" value="1"/>
</dbReference>
<dbReference type="AlphaFoldDB" id="A0A9Q3KUB7"/>
<gene>
    <name evidence="2" type="ORF">O181_125617</name>
</gene>
<evidence type="ECO:0000259" key="1">
    <source>
        <dbReference type="Pfam" id="PF24626"/>
    </source>
</evidence>
<accession>A0A9Q3KUB7</accession>
<dbReference type="Proteomes" id="UP000765509">
    <property type="component" value="Unassembled WGS sequence"/>
</dbReference>
<dbReference type="InterPro" id="IPR056924">
    <property type="entry name" value="SH3_Tf2-1"/>
</dbReference>
<dbReference type="OrthoDB" id="3064439at2759"/>